<dbReference type="PANTHER" id="PTHR22807:SF61">
    <property type="entry name" value="NOL1_NOP2_SUN FAMILY PROTEIN _ ANTITERMINATION NUSB DOMAIN-CONTAINING PROTEIN"/>
    <property type="match status" value="1"/>
</dbReference>
<evidence type="ECO:0000256" key="11">
    <source>
        <dbReference type="ARBA" id="ARBA00031088"/>
    </source>
</evidence>
<dbReference type="InterPro" id="IPR001678">
    <property type="entry name" value="MeTrfase_RsmB-F_NOP2_dom"/>
</dbReference>
<evidence type="ECO:0000256" key="13">
    <source>
        <dbReference type="PROSITE-ProRule" id="PRU01023"/>
    </source>
</evidence>
<evidence type="ECO:0000313" key="15">
    <source>
        <dbReference type="EMBL" id="QQG65218.1"/>
    </source>
</evidence>
<evidence type="ECO:0000256" key="6">
    <source>
        <dbReference type="ARBA" id="ARBA00022603"/>
    </source>
</evidence>
<dbReference type="Gene3D" id="3.40.50.150">
    <property type="entry name" value="Vaccinia Virus protein VP39"/>
    <property type="match status" value="1"/>
</dbReference>
<evidence type="ECO:0000256" key="7">
    <source>
        <dbReference type="ARBA" id="ARBA00022679"/>
    </source>
</evidence>
<dbReference type="GO" id="GO:0006355">
    <property type="term" value="P:regulation of DNA-templated transcription"/>
    <property type="evidence" value="ECO:0007669"/>
    <property type="project" value="InterPro"/>
</dbReference>
<dbReference type="GO" id="GO:0008649">
    <property type="term" value="F:rRNA methyltransferase activity"/>
    <property type="evidence" value="ECO:0007669"/>
    <property type="project" value="InterPro"/>
</dbReference>
<dbReference type="EC" id="2.1.1.176" evidence="3"/>
<dbReference type="PRINTS" id="PR02008">
    <property type="entry name" value="RCMTFAMILY"/>
</dbReference>
<name>A0A7T5VC80_9BACT</name>
<dbReference type="GO" id="GO:0003723">
    <property type="term" value="F:RNA binding"/>
    <property type="evidence" value="ECO:0007669"/>
    <property type="project" value="UniProtKB-UniRule"/>
</dbReference>
<keyword evidence="6 13" id="KW-0489">Methyltransferase</keyword>
<evidence type="ECO:0000313" key="16">
    <source>
        <dbReference type="Proteomes" id="UP000596092"/>
    </source>
</evidence>
<evidence type="ECO:0000256" key="5">
    <source>
        <dbReference type="ARBA" id="ARBA00022552"/>
    </source>
</evidence>
<dbReference type="Pfam" id="PF01189">
    <property type="entry name" value="Methyltr_RsmB-F"/>
    <property type="match status" value="1"/>
</dbReference>
<dbReference type="NCBIfam" id="TIGR00563">
    <property type="entry name" value="rsmB"/>
    <property type="match status" value="1"/>
</dbReference>
<keyword evidence="16" id="KW-1185">Reference proteome</keyword>
<comment type="caution">
    <text evidence="13">Lacks conserved residue(s) required for the propagation of feature annotation.</text>
</comment>
<dbReference type="KEGG" id="dog:HP555_04735"/>
<dbReference type="Pfam" id="PF22458">
    <property type="entry name" value="RsmF-B_ferredox"/>
    <property type="match status" value="1"/>
</dbReference>
<evidence type="ECO:0000256" key="8">
    <source>
        <dbReference type="ARBA" id="ARBA00022691"/>
    </source>
</evidence>
<evidence type="ECO:0000256" key="1">
    <source>
        <dbReference type="ARBA" id="ARBA00002724"/>
    </source>
</evidence>
<accession>A0A7T5VC80</accession>
<reference evidence="15 16" key="1">
    <citation type="submission" date="2020-05" db="EMBL/GenBank/DDBJ databases">
        <title>Complete genome of Desulfobulbus oligotrophicus.</title>
        <authorList>
            <person name="Podar M."/>
        </authorList>
    </citation>
    <scope>NUCLEOTIDE SEQUENCE [LARGE SCALE GENOMIC DNA]</scope>
    <source>
        <strain evidence="15 16">Prop6</strain>
    </source>
</reference>
<evidence type="ECO:0000256" key="10">
    <source>
        <dbReference type="ARBA" id="ARBA00030399"/>
    </source>
</evidence>
<dbReference type="AlphaFoldDB" id="A0A7T5VC80"/>
<dbReference type="SUPFAM" id="SSF48013">
    <property type="entry name" value="NusB-like"/>
    <property type="match status" value="1"/>
</dbReference>
<dbReference type="InterPro" id="IPR049560">
    <property type="entry name" value="MeTrfase_RsmB-F_NOP2_cat"/>
</dbReference>
<feature type="domain" description="SAM-dependent MTase RsmB/NOP-type" evidence="14">
    <location>
        <begin position="173"/>
        <end position="451"/>
    </location>
</feature>
<dbReference type="NCBIfam" id="NF011494">
    <property type="entry name" value="PRK14902.1"/>
    <property type="match status" value="1"/>
</dbReference>
<evidence type="ECO:0000256" key="12">
    <source>
        <dbReference type="ARBA" id="ARBA00047283"/>
    </source>
</evidence>
<organism evidence="15 16">
    <name type="scientific">Desulfobulbus oligotrophicus</name>
    <dbReference type="NCBI Taxonomy" id="1909699"/>
    <lineage>
        <taxon>Bacteria</taxon>
        <taxon>Pseudomonadati</taxon>
        <taxon>Thermodesulfobacteriota</taxon>
        <taxon>Desulfobulbia</taxon>
        <taxon>Desulfobulbales</taxon>
        <taxon>Desulfobulbaceae</taxon>
        <taxon>Desulfobulbus</taxon>
    </lineage>
</organism>
<dbReference type="Proteomes" id="UP000596092">
    <property type="component" value="Chromosome"/>
</dbReference>
<keyword evidence="9 13" id="KW-0694">RNA-binding</keyword>
<dbReference type="InterPro" id="IPR006027">
    <property type="entry name" value="NusB_RsmB_TIM44"/>
</dbReference>
<gene>
    <name evidence="15" type="primary">rsmB</name>
    <name evidence="15" type="ORF">HP555_04735</name>
</gene>
<feature type="binding site" evidence="13">
    <location>
        <position position="317"/>
    </location>
    <ligand>
        <name>S-adenosyl-L-methionine</name>
        <dbReference type="ChEBI" id="CHEBI:59789"/>
    </ligand>
</feature>
<comment type="catalytic activity">
    <reaction evidence="12">
        <text>cytidine(967) in 16S rRNA + S-adenosyl-L-methionine = 5-methylcytidine(967) in 16S rRNA + S-adenosyl-L-homocysteine + H(+)</text>
        <dbReference type="Rhea" id="RHEA:42748"/>
        <dbReference type="Rhea" id="RHEA-COMP:10219"/>
        <dbReference type="Rhea" id="RHEA-COMP:10220"/>
        <dbReference type="ChEBI" id="CHEBI:15378"/>
        <dbReference type="ChEBI" id="CHEBI:57856"/>
        <dbReference type="ChEBI" id="CHEBI:59789"/>
        <dbReference type="ChEBI" id="CHEBI:74483"/>
        <dbReference type="ChEBI" id="CHEBI:82748"/>
        <dbReference type="EC" id="2.1.1.176"/>
    </reaction>
</comment>
<comment type="subcellular location">
    <subcellularLocation>
        <location evidence="2">Cytoplasm</location>
    </subcellularLocation>
</comment>
<sequence>MKPAANSTDARTTAIEVLCLWATTHGSVDLFLNSAIEQLADIDRGLAKTMVYGVLRQKEYLDYIVRAHTRHPLRKMKPRTLMTLRVGVYQLLFLHRIPESAAVNATVNTLKAARQPGWLVGFVNGVLRAVARSRATLPTADQMAAQEPPLLNHPAWLIERWQAQFGRDTALAICRKNSVEPPLTLRVNSRRTSHSRLLEQLHKSGITACSGLYSPLSVVITTYPGAITALPGYEEGAFQVQDEAAQLASLLVKPLPLRARLLDGCAGLGGKTTHLAEMLPPGGAVVAVEPDSRRYRLLRDNLRRLGHGQAVSAVHRDLQTYATTRPTLFDVVLVDAPCSGTGVIRRHPDIRWNRQPEDFAGYQQTQLQLLEIAARLVKPAGALVYATCSLEFEENEEVISHFQEKFPHFQVENVAELLPETAQRLVTGTGYFRSSPADGLDGFFAARLVNQRSL</sequence>
<evidence type="ECO:0000256" key="9">
    <source>
        <dbReference type="ARBA" id="ARBA00022884"/>
    </source>
</evidence>
<feature type="binding site" evidence="13">
    <location>
        <position position="335"/>
    </location>
    <ligand>
        <name>S-adenosyl-L-methionine</name>
        <dbReference type="ChEBI" id="CHEBI:59789"/>
    </ligand>
</feature>
<comment type="function">
    <text evidence="1">Specifically methylates the cytosine at position 967 (m5C967) of 16S rRNA.</text>
</comment>
<keyword evidence="5" id="KW-0698">rRNA processing</keyword>
<dbReference type="InterPro" id="IPR035926">
    <property type="entry name" value="NusB-like_sf"/>
</dbReference>
<evidence type="ECO:0000256" key="2">
    <source>
        <dbReference type="ARBA" id="ARBA00004496"/>
    </source>
</evidence>
<dbReference type="InterPro" id="IPR023267">
    <property type="entry name" value="RCMT"/>
</dbReference>
<evidence type="ECO:0000259" key="14">
    <source>
        <dbReference type="PROSITE" id="PS51686"/>
    </source>
</evidence>
<dbReference type="SUPFAM" id="SSF53335">
    <property type="entry name" value="S-adenosyl-L-methionine-dependent methyltransferases"/>
    <property type="match status" value="1"/>
</dbReference>
<keyword evidence="4" id="KW-0963">Cytoplasm</keyword>
<dbReference type="Pfam" id="PF01029">
    <property type="entry name" value="NusB"/>
    <property type="match status" value="1"/>
</dbReference>
<dbReference type="PANTHER" id="PTHR22807">
    <property type="entry name" value="NOP2 YEAST -RELATED NOL1/NOP2/FMU SUN DOMAIN-CONTAINING"/>
    <property type="match status" value="1"/>
</dbReference>
<keyword evidence="7 13" id="KW-0808">Transferase</keyword>
<dbReference type="InterPro" id="IPR029063">
    <property type="entry name" value="SAM-dependent_MTases_sf"/>
</dbReference>
<evidence type="ECO:0000256" key="3">
    <source>
        <dbReference type="ARBA" id="ARBA00012140"/>
    </source>
</evidence>
<comment type="similarity">
    <text evidence="13">Belongs to the class I-like SAM-binding methyltransferase superfamily. RsmB/NOP family.</text>
</comment>
<dbReference type="RefSeq" id="WP_199264039.1">
    <property type="nucleotide sequence ID" value="NZ_CP054140.1"/>
</dbReference>
<dbReference type="Gene3D" id="1.10.940.10">
    <property type="entry name" value="NusB-like"/>
    <property type="match status" value="1"/>
</dbReference>
<dbReference type="PROSITE" id="PS51686">
    <property type="entry name" value="SAM_MT_RSMB_NOP"/>
    <property type="match status" value="1"/>
</dbReference>
<dbReference type="InterPro" id="IPR004573">
    <property type="entry name" value="rRNA_ssu_MeTfrase_B"/>
</dbReference>
<dbReference type="CDD" id="cd02440">
    <property type="entry name" value="AdoMet_MTases"/>
    <property type="match status" value="1"/>
</dbReference>
<dbReference type="InterPro" id="IPR054728">
    <property type="entry name" value="RsmB-like_ferredoxin"/>
</dbReference>
<dbReference type="GO" id="GO:0005737">
    <property type="term" value="C:cytoplasm"/>
    <property type="evidence" value="ECO:0007669"/>
    <property type="project" value="UniProtKB-SubCell"/>
</dbReference>
<dbReference type="EMBL" id="CP054140">
    <property type="protein sequence ID" value="QQG65218.1"/>
    <property type="molecule type" value="Genomic_DNA"/>
</dbReference>
<feature type="active site" description="Nucleophile" evidence="13">
    <location>
        <position position="388"/>
    </location>
</feature>
<keyword evidence="8 13" id="KW-0949">S-adenosyl-L-methionine</keyword>
<feature type="binding site" evidence="13">
    <location>
        <position position="289"/>
    </location>
    <ligand>
        <name>S-adenosyl-L-methionine</name>
        <dbReference type="ChEBI" id="CHEBI:59789"/>
    </ligand>
</feature>
<proteinExistence type="inferred from homology"/>
<evidence type="ECO:0000256" key="4">
    <source>
        <dbReference type="ARBA" id="ARBA00022490"/>
    </source>
</evidence>
<protein>
    <recommendedName>
        <fullName evidence="3">16S rRNA (cytosine(967)-C(5))-methyltransferase</fullName>
        <ecNumber evidence="3">2.1.1.176</ecNumber>
    </recommendedName>
    <alternativeName>
        <fullName evidence="10">16S rRNA m5C967 methyltransferase</fullName>
    </alternativeName>
    <alternativeName>
        <fullName evidence="11">rRNA (cytosine-C(5)-)-methyltransferase RsmB</fullName>
    </alternativeName>
</protein>